<evidence type="ECO:0000313" key="2">
    <source>
        <dbReference type="EMBL" id="KAH7165709.1"/>
    </source>
</evidence>
<protein>
    <submittedName>
        <fullName evidence="2">Uncharacterized protein</fullName>
    </submittedName>
</protein>
<organism evidence="2 3">
    <name type="scientific">Dactylonectria macrodidyma</name>
    <dbReference type="NCBI Taxonomy" id="307937"/>
    <lineage>
        <taxon>Eukaryota</taxon>
        <taxon>Fungi</taxon>
        <taxon>Dikarya</taxon>
        <taxon>Ascomycota</taxon>
        <taxon>Pezizomycotina</taxon>
        <taxon>Sordariomycetes</taxon>
        <taxon>Hypocreomycetidae</taxon>
        <taxon>Hypocreales</taxon>
        <taxon>Nectriaceae</taxon>
        <taxon>Dactylonectria</taxon>
    </lineage>
</organism>
<evidence type="ECO:0000256" key="1">
    <source>
        <dbReference type="SAM" id="MobiDB-lite"/>
    </source>
</evidence>
<gene>
    <name evidence="2" type="ORF">EDB81DRAFT_754437</name>
</gene>
<feature type="region of interest" description="Disordered" evidence="1">
    <location>
        <begin position="35"/>
        <end position="64"/>
    </location>
</feature>
<feature type="compositionally biased region" description="Low complexity" evidence="1">
    <location>
        <begin position="49"/>
        <end position="59"/>
    </location>
</feature>
<proteinExistence type="predicted"/>
<evidence type="ECO:0000313" key="3">
    <source>
        <dbReference type="Proteomes" id="UP000738349"/>
    </source>
</evidence>
<keyword evidence="3" id="KW-1185">Reference proteome</keyword>
<dbReference type="OrthoDB" id="5094090at2759"/>
<dbReference type="Proteomes" id="UP000738349">
    <property type="component" value="Unassembled WGS sequence"/>
</dbReference>
<accession>A0A9P9FKP5</accession>
<name>A0A9P9FKP5_9HYPO</name>
<feature type="region of interest" description="Disordered" evidence="1">
    <location>
        <begin position="127"/>
        <end position="146"/>
    </location>
</feature>
<sequence>MSALRTSSILFRRQLRPATAPSAPHLRPSQVRFVQHVRDDGDLGGPGGQQPAPSKPGGPEALKRNWVPIGGGALLLLAALSYLSSADKPVKPKEADLKAAISSEVGDLTPPSAATAMDRLKNKDVTALSELSGRKGGGSMGSFRGE</sequence>
<comment type="caution">
    <text evidence="2">The sequence shown here is derived from an EMBL/GenBank/DDBJ whole genome shotgun (WGS) entry which is preliminary data.</text>
</comment>
<dbReference type="AlphaFoldDB" id="A0A9P9FKP5"/>
<dbReference type="EMBL" id="JAGMUV010000003">
    <property type="protein sequence ID" value="KAH7165709.1"/>
    <property type="molecule type" value="Genomic_DNA"/>
</dbReference>
<reference evidence="2" key="1">
    <citation type="journal article" date="2021" name="Nat. Commun.">
        <title>Genetic determinants of endophytism in the Arabidopsis root mycobiome.</title>
        <authorList>
            <person name="Mesny F."/>
            <person name="Miyauchi S."/>
            <person name="Thiergart T."/>
            <person name="Pickel B."/>
            <person name="Atanasova L."/>
            <person name="Karlsson M."/>
            <person name="Huettel B."/>
            <person name="Barry K.W."/>
            <person name="Haridas S."/>
            <person name="Chen C."/>
            <person name="Bauer D."/>
            <person name="Andreopoulos W."/>
            <person name="Pangilinan J."/>
            <person name="LaButti K."/>
            <person name="Riley R."/>
            <person name="Lipzen A."/>
            <person name="Clum A."/>
            <person name="Drula E."/>
            <person name="Henrissat B."/>
            <person name="Kohler A."/>
            <person name="Grigoriev I.V."/>
            <person name="Martin F.M."/>
            <person name="Hacquard S."/>
        </authorList>
    </citation>
    <scope>NUCLEOTIDE SEQUENCE</scope>
    <source>
        <strain evidence="2">MPI-CAGE-AT-0147</strain>
    </source>
</reference>